<evidence type="ECO:0000256" key="7">
    <source>
        <dbReference type="SAM" id="Phobius"/>
    </source>
</evidence>
<evidence type="ECO:0000256" key="1">
    <source>
        <dbReference type="ARBA" id="ARBA00004141"/>
    </source>
</evidence>
<name>A0A8J8AW96_9GAMM</name>
<dbReference type="PANTHER" id="PTHR21716">
    <property type="entry name" value="TRANSMEMBRANE PROTEIN"/>
    <property type="match status" value="1"/>
</dbReference>
<accession>A0A8J8AW96</accession>
<organism evidence="8">
    <name type="scientific">Coralloluteibacterium stylophorae</name>
    <dbReference type="NCBI Taxonomy" id="1776034"/>
    <lineage>
        <taxon>Bacteria</taxon>
        <taxon>Pseudomonadati</taxon>
        <taxon>Pseudomonadota</taxon>
        <taxon>Gammaproteobacteria</taxon>
        <taxon>Lysobacterales</taxon>
        <taxon>Lysobacteraceae</taxon>
        <taxon>Coralloluteibacterium</taxon>
    </lineage>
</organism>
<feature type="transmembrane region" description="Helical" evidence="7">
    <location>
        <begin position="73"/>
        <end position="97"/>
    </location>
</feature>
<keyword evidence="10" id="KW-1185">Reference proteome</keyword>
<feature type="transmembrane region" description="Helical" evidence="7">
    <location>
        <begin position="221"/>
        <end position="244"/>
    </location>
</feature>
<reference evidence="8" key="2">
    <citation type="submission" date="2021-04" db="EMBL/GenBank/DDBJ databases">
        <authorList>
            <person name="Karlyshev A.V."/>
        </authorList>
    </citation>
    <scope>NUCLEOTIDE SEQUENCE</scope>
    <source>
        <strain evidence="8">LMG 29479</strain>
    </source>
</reference>
<proteinExistence type="inferred from homology"/>
<keyword evidence="4 7" id="KW-1133">Transmembrane helix</keyword>
<keyword evidence="5 7" id="KW-0472">Membrane</keyword>
<evidence type="ECO:0000256" key="4">
    <source>
        <dbReference type="ARBA" id="ARBA00022989"/>
    </source>
</evidence>
<evidence type="ECO:0000256" key="5">
    <source>
        <dbReference type="ARBA" id="ARBA00023136"/>
    </source>
</evidence>
<dbReference type="EMBL" id="JAGQFT010000007">
    <property type="protein sequence ID" value="MBR0561306.1"/>
    <property type="molecule type" value="Genomic_DNA"/>
</dbReference>
<gene>
    <name evidence="9" type="ORF">KB893_013895</name>
    <name evidence="8" type="ORF">KB893_02050</name>
</gene>
<feature type="transmembrane region" description="Helical" evidence="7">
    <location>
        <begin position="162"/>
        <end position="184"/>
    </location>
</feature>
<dbReference type="AlphaFoldDB" id="A0A8J8AW96"/>
<feature type="region of interest" description="Disordered" evidence="6">
    <location>
        <begin position="1"/>
        <end position="24"/>
    </location>
</feature>
<comment type="similarity">
    <text evidence="2">Belongs to the autoinducer-2 exporter (AI-2E) (TC 2.A.86) family.</text>
</comment>
<feature type="transmembrane region" description="Helical" evidence="7">
    <location>
        <begin position="324"/>
        <end position="347"/>
    </location>
</feature>
<evidence type="ECO:0000313" key="8">
    <source>
        <dbReference type="EMBL" id="MBR0561306.1"/>
    </source>
</evidence>
<comment type="caution">
    <text evidence="8">The sequence shown here is derived from an EMBL/GenBank/DDBJ whole genome shotgun (WGS) entry which is preliminary data.</text>
</comment>
<dbReference type="Proteomes" id="UP000675747">
    <property type="component" value="Unassembled WGS sequence"/>
</dbReference>
<feature type="compositionally biased region" description="Low complexity" evidence="6">
    <location>
        <begin position="1"/>
        <end position="17"/>
    </location>
</feature>
<dbReference type="InterPro" id="IPR002549">
    <property type="entry name" value="AI-2E-like"/>
</dbReference>
<feature type="transmembrane region" description="Helical" evidence="7">
    <location>
        <begin position="31"/>
        <end position="61"/>
    </location>
</feature>
<dbReference type="GO" id="GO:0016020">
    <property type="term" value="C:membrane"/>
    <property type="evidence" value="ECO:0007669"/>
    <property type="project" value="UniProtKB-SubCell"/>
</dbReference>
<dbReference type="EMBL" id="JAGQFT020000009">
    <property type="protein sequence ID" value="MBS7458227.1"/>
    <property type="molecule type" value="Genomic_DNA"/>
</dbReference>
<feature type="transmembrane region" description="Helical" evidence="7">
    <location>
        <begin position="290"/>
        <end position="312"/>
    </location>
</feature>
<keyword evidence="3 7" id="KW-0812">Transmembrane</keyword>
<evidence type="ECO:0000256" key="2">
    <source>
        <dbReference type="ARBA" id="ARBA00009773"/>
    </source>
</evidence>
<dbReference type="RefSeq" id="WP_211925273.1">
    <property type="nucleotide sequence ID" value="NZ_JAGQFT020000009.1"/>
</dbReference>
<dbReference type="PANTHER" id="PTHR21716:SF16">
    <property type="entry name" value="BLL1467 PROTEIN"/>
    <property type="match status" value="1"/>
</dbReference>
<reference evidence="9 10" key="1">
    <citation type="journal article" date="2021" name="Microbiol. Resour. Announc.">
        <title>Draft Genome Sequence of Coralloluteibacterium stylophorae LMG 29479T.</title>
        <authorList>
            <person name="Karlyshev A.V."/>
            <person name="Kudryashova E.B."/>
            <person name="Ariskina E.V."/>
            <person name="Conroy A.P."/>
            <person name="Abidueva E.Y."/>
        </authorList>
    </citation>
    <scope>NUCLEOTIDE SEQUENCE [LARGE SCALE GENOMIC DNA]</scope>
    <source>
        <strain evidence="9 10">LMG 29479</strain>
    </source>
</reference>
<comment type="subcellular location">
    <subcellularLocation>
        <location evidence="1">Membrane</location>
        <topology evidence="1">Multi-pass membrane protein</topology>
    </subcellularLocation>
</comment>
<evidence type="ECO:0000256" key="6">
    <source>
        <dbReference type="SAM" id="MobiDB-lite"/>
    </source>
</evidence>
<sequence length="367" mass="39742">MSAASAAATVPASSGDARPPDPPRARRTRPLWIIAVLAMAFTLWAAQDLFIPIMLAMFLAILGSPLVARMQRLWIPAWLGAFVLVAGGFAVAGALAVQLAPPAAEWVRDAPRELRRQMPKLRAYVRPFEDANRAAQALTSATASSGIQRLQVVERRSDLWDLLARAPSVVTAVLAVVLLTYFFLAFGSGFQRKAIALLPERQYQRITVGILHDIGRDMARYVVTVSLINTGVALVLAGVLWWLGLSLTNALLWGIVAGLLNFAPYIGPLIGVLTYLLVGVITFDEPGRALALPAVYLLLHTIEGQVVTPIVLGRRLAISPLVLLLWLMIWGFLWGIAGLLLAVPMLVCVKIVLCRIEGGGGWARLLE</sequence>
<feature type="transmembrane region" description="Helical" evidence="7">
    <location>
        <begin position="250"/>
        <end position="278"/>
    </location>
</feature>
<dbReference type="GO" id="GO:0055085">
    <property type="term" value="P:transmembrane transport"/>
    <property type="evidence" value="ECO:0007669"/>
    <property type="project" value="TreeGrafter"/>
</dbReference>
<evidence type="ECO:0000313" key="9">
    <source>
        <dbReference type="EMBL" id="MBS7458227.1"/>
    </source>
</evidence>
<evidence type="ECO:0000256" key="3">
    <source>
        <dbReference type="ARBA" id="ARBA00022692"/>
    </source>
</evidence>
<protein>
    <submittedName>
        <fullName evidence="8">AI-2E family transporter</fullName>
    </submittedName>
</protein>
<dbReference type="Pfam" id="PF01594">
    <property type="entry name" value="AI-2E_transport"/>
    <property type="match status" value="1"/>
</dbReference>
<evidence type="ECO:0000313" key="10">
    <source>
        <dbReference type="Proteomes" id="UP000675747"/>
    </source>
</evidence>